<dbReference type="SMART" id="SM00313">
    <property type="entry name" value="PXA"/>
    <property type="match status" value="1"/>
</dbReference>
<comment type="caution">
    <text evidence="4">The sequence shown here is derived from an EMBL/GenBank/DDBJ whole genome shotgun (WGS) entry which is preliminary data.</text>
</comment>
<evidence type="ECO:0000256" key="2">
    <source>
        <dbReference type="ARBA" id="ARBA00022490"/>
    </source>
</evidence>
<gene>
    <name evidence="4" type="ORF">GRF29_216g1099029</name>
</gene>
<accession>A0AAN6RB61</accession>
<comment type="subcellular location">
    <subcellularLocation>
        <location evidence="1">Cytoplasm</location>
    </subcellularLocation>
</comment>
<organism evidence="4 5">
    <name type="scientific">Pseudopithomyces chartarum</name>
    <dbReference type="NCBI Taxonomy" id="1892770"/>
    <lineage>
        <taxon>Eukaryota</taxon>
        <taxon>Fungi</taxon>
        <taxon>Dikarya</taxon>
        <taxon>Ascomycota</taxon>
        <taxon>Pezizomycotina</taxon>
        <taxon>Dothideomycetes</taxon>
        <taxon>Pleosporomycetidae</taxon>
        <taxon>Pleosporales</taxon>
        <taxon>Massarineae</taxon>
        <taxon>Didymosphaeriaceae</taxon>
        <taxon>Pseudopithomyces</taxon>
    </lineage>
</organism>
<dbReference type="PROSITE" id="PS51207">
    <property type="entry name" value="PXA"/>
    <property type="match status" value="1"/>
</dbReference>
<dbReference type="Pfam" id="PF02194">
    <property type="entry name" value="PXA"/>
    <property type="match status" value="1"/>
</dbReference>
<evidence type="ECO:0000259" key="3">
    <source>
        <dbReference type="PROSITE" id="PS51207"/>
    </source>
</evidence>
<evidence type="ECO:0000313" key="5">
    <source>
        <dbReference type="Proteomes" id="UP001280581"/>
    </source>
</evidence>
<dbReference type="GO" id="GO:0045022">
    <property type="term" value="P:early endosome to late endosome transport"/>
    <property type="evidence" value="ECO:0007669"/>
    <property type="project" value="TreeGrafter"/>
</dbReference>
<dbReference type="GO" id="GO:0035091">
    <property type="term" value="F:phosphatidylinositol binding"/>
    <property type="evidence" value="ECO:0007669"/>
    <property type="project" value="TreeGrafter"/>
</dbReference>
<feature type="domain" description="PXA" evidence="3">
    <location>
        <begin position="116"/>
        <end position="306"/>
    </location>
</feature>
<keyword evidence="5" id="KW-1185">Reference proteome</keyword>
<reference evidence="4 5" key="1">
    <citation type="submission" date="2021-02" db="EMBL/GenBank/DDBJ databases">
        <title>Genome assembly of Pseudopithomyces chartarum.</title>
        <authorList>
            <person name="Jauregui R."/>
            <person name="Singh J."/>
            <person name="Voisey C."/>
        </authorList>
    </citation>
    <scope>NUCLEOTIDE SEQUENCE [LARGE SCALE GENOMIC DNA]</scope>
    <source>
        <strain evidence="4 5">AGR01</strain>
    </source>
</reference>
<name>A0AAN6RB61_9PLEO</name>
<dbReference type="InterPro" id="IPR051837">
    <property type="entry name" value="SortingNexin/PXDomain-PKLike"/>
</dbReference>
<dbReference type="GO" id="GO:0005770">
    <property type="term" value="C:late endosome"/>
    <property type="evidence" value="ECO:0007669"/>
    <property type="project" value="TreeGrafter"/>
</dbReference>
<evidence type="ECO:0000313" key="4">
    <source>
        <dbReference type="EMBL" id="KAK3197726.1"/>
    </source>
</evidence>
<dbReference type="GO" id="GO:0005769">
    <property type="term" value="C:early endosome"/>
    <property type="evidence" value="ECO:0007669"/>
    <property type="project" value="TreeGrafter"/>
</dbReference>
<dbReference type="Proteomes" id="UP001280581">
    <property type="component" value="Unassembled WGS sequence"/>
</dbReference>
<dbReference type="InterPro" id="IPR003114">
    <property type="entry name" value="Phox_assoc"/>
</dbReference>
<dbReference type="AlphaFoldDB" id="A0AAN6RB61"/>
<dbReference type="PANTHER" id="PTHR22999">
    <property type="entry name" value="PX SERINE/THREONINE KINASE PXK"/>
    <property type="match status" value="1"/>
</dbReference>
<keyword evidence="2" id="KW-0963">Cytoplasm</keyword>
<dbReference type="PANTHER" id="PTHR22999:SF23">
    <property type="entry name" value="SORTING NEXIN-16"/>
    <property type="match status" value="1"/>
</dbReference>
<protein>
    <recommendedName>
        <fullName evidence="3">PXA domain-containing protein</fullName>
    </recommendedName>
</protein>
<dbReference type="EMBL" id="WVTA01000018">
    <property type="protein sequence ID" value="KAK3197726.1"/>
    <property type="molecule type" value="Genomic_DNA"/>
</dbReference>
<proteinExistence type="predicted"/>
<sequence>MTAPLRSFTIIAHITRSDLGVAEEYGQYLAMADAAHQGSNLPHIGAHGTNNALAGQTQTSMEVESQGRSVDTTSDKATAAFIRRVLCSQNVLLGNGERGRNTPRPIEEVLPPLTSSNEVDLQLYGIIAVIIKEFVQTWYSKITFDHVFVDEITQIIAHFTRALEQRFRNVDLEALILDEIPQLLEDHLNAAFRLSREHASPDHSLVTDPRVVYHTLHPHPALHPVPSETVPSSMSEQRENESVWRQLLIQGVLAVLLPTEDLENGCLRALMTEIFAEMILGNGISGKACEGWLLWEGITRIAEVLQHPDSKEQESQTHDNVSEQSLNRLERYGLLGQPVAEQDSGTHFRLDNNQRRQDAPMSASGLFWMVMHGEHWKVQEGWAILTGYWIGKFSDISFDIWLDERGKGQRQCVKPFLGVQEARMRFQSLDLGAGECDGPRALTRRRLVPDCIRPHHPGGNILGENQPGLSTTHQDYFRQGFGKIASTSPTQCLRLVLLLTSPGFSDDALIRAE</sequence>
<evidence type="ECO:0000256" key="1">
    <source>
        <dbReference type="ARBA" id="ARBA00004496"/>
    </source>
</evidence>